<sequence>MKIGIIGSRKRTDKQAVYDLVKMFSQNDIVVSGGCVGPDTWAEEAARSAELDVLIFLPALPHKGSPRHEFTKAFYARNRLIAENSDILYAFVSPDRKGGTEHTIKHAEKLGKKVFIIQP</sequence>
<proteinExistence type="predicted"/>
<accession>A0A8J6NUI6</accession>
<comment type="caution">
    <text evidence="1">The sequence shown here is derived from an EMBL/GenBank/DDBJ whole genome shotgun (WGS) entry which is preliminary data.</text>
</comment>
<dbReference type="EMBL" id="JACNJH010000113">
    <property type="protein sequence ID" value="MBC8360928.1"/>
    <property type="molecule type" value="Genomic_DNA"/>
</dbReference>
<dbReference type="Gene3D" id="3.40.50.450">
    <property type="match status" value="1"/>
</dbReference>
<dbReference type="Proteomes" id="UP000603434">
    <property type="component" value="Unassembled WGS sequence"/>
</dbReference>
<dbReference type="AlphaFoldDB" id="A0A8J6NUI6"/>
<evidence type="ECO:0000313" key="1">
    <source>
        <dbReference type="EMBL" id="MBC8360928.1"/>
    </source>
</evidence>
<reference evidence="1 2" key="1">
    <citation type="submission" date="2020-08" db="EMBL/GenBank/DDBJ databases">
        <title>Bridging the membrane lipid divide: bacteria of the FCB group superphylum have the potential to synthesize archaeal ether lipids.</title>
        <authorList>
            <person name="Villanueva L."/>
            <person name="Von Meijenfeldt F.A.B."/>
            <person name="Westbye A.B."/>
            <person name="Yadav S."/>
            <person name="Hopmans E.C."/>
            <person name="Dutilh B.E."/>
            <person name="Sinninghe Damste J.S."/>
        </authorList>
    </citation>
    <scope>NUCLEOTIDE SEQUENCE [LARGE SCALE GENOMIC DNA]</scope>
    <source>
        <strain evidence="1">NIOZ-UU30</strain>
    </source>
</reference>
<protein>
    <recommendedName>
        <fullName evidence="3">DUF2493 domain-containing protein</fullName>
    </recommendedName>
</protein>
<evidence type="ECO:0008006" key="3">
    <source>
        <dbReference type="Google" id="ProtNLM"/>
    </source>
</evidence>
<name>A0A8J6NUI6_9BACT</name>
<organism evidence="1 2">
    <name type="scientific">Candidatus Desulfatibia profunda</name>
    <dbReference type="NCBI Taxonomy" id="2841695"/>
    <lineage>
        <taxon>Bacteria</taxon>
        <taxon>Pseudomonadati</taxon>
        <taxon>Thermodesulfobacteriota</taxon>
        <taxon>Desulfobacteria</taxon>
        <taxon>Desulfobacterales</taxon>
        <taxon>Desulfobacterales incertae sedis</taxon>
        <taxon>Candidatus Desulfatibia</taxon>
    </lineage>
</organism>
<evidence type="ECO:0000313" key="2">
    <source>
        <dbReference type="Proteomes" id="UP000603434"/>
    </source>
</evidence>
<gene>
    <name evidence="1" type="ORF">H8E23_05990</name>
</gene>
<dbReference type="SUPFAM" id="SSF102405">
    <property type="entry name" value="MCP/YpsA-like"/>
    <property type="match status" value="1"/>
</dbReference>